<feature type="chain" id="PRO_5015653635" evidence="1">
    <location>
        <begin position="21"/>
        <end position="427"/>
    </location>
</feature>
<reference evidence="3 4" key="1">
    <citation type="submission" date="2018-02" db="EMBL/GenBank/DDBJ databases">
        <title>Genomic Encyclopedia of Archaeal and Bacterial Type Strains, Phase II (KMG-II): from individual species to whole genera.</title>
        <authorList>
            <person name="Goeker M."/>
        </authorList>
    </citation>
    <scope>NUCLEOTIDE SEQUENCE [LARGE SCALE GENOMIC DNA]</scope>
    <source>
        <strain evidence="3 4">DSM 29526</strain>
    </source>
</reference>
<dbReference type="RefSeq" id="WP_170067769.1">
    <property type="nucleotide sequence ID" value="NZ_PTJC01000007.1"/>
</dbReference>
<protein>
    <submittedName>
        <fullName evidence="3">Imidazolonepropionase-like amidohydrolase</fullName>
    </submittedName>
</protein>
<dbReference type="InterPro" id="IPR032466">
    <property type="entry name" value="Metal_Hydrolase"/>
</dbReference>
<dbReference type="InterPro" id="IPR051781">
    <property type="entry name" value="Metallo-dep_Hydrolase"/>
</dbReference>
<comment type="caution">
    <text evidence="3">The sequence shown here is derived from an EMBL/GenBank/DDBJ whole genome shotgun (WGS) entry which is preliminary data.</text>
</comment>
<gene>
    <name evidence="3" type="ORF">CLV84_3708</name>
</gene>
<keyword evidence="4" id="KW-1185">Reference proteome</keyword>
<feature type="domain" description="Amidohydrolase-related" evidence="2">
    <location>
        <begin position="77"/>
        <end position="423"/>
    </location>
</feature>
<dbReference type="SUPFAM" id="SSF51338">
    <property type="entry name" value="Composite domain of metallo-dependent hydrolases"/>
    <property type="match status" value="1"/>
</dbReference>
<name>A0A2S6I0P5_9BACT</name>
<evidence type="ECO:0000256" key="1">
    <source>
        <dbReference type="SAM" id="SignalP"/>
    </source>
</evidence>
<dbReference type="AlphaFoldDB" id="A0A2S6I0P5"/>
<dbReference type="SUPFAM" id="SSF51556">
    <property type="entry name" value="Metallo-dependent hydrolases"/>
    <property type="match status" value="1"/>
</dbReference>
<dbReference type="InterPro" id="IPR011059">
    <property type="entry name" value="Metal-dep_hydrolase_composite"/>
</dbReference>
<organism evidence="3 4">
    <name type="scientific">Neolewinella xylanilytica</name>
    <dbReference type="NCBI Taxonomy" id="1514080"/>
    <lineage>
        <taxon>Bacteria</taxon>
        <taxon>Pseudomonadati</taxon>
        <taxon>Bacteroidota</taxon>
        <taxon>Saprospiria</taxon>
        <taxon>Saprospirales</taxon>
        <taxon>Lewinellaceae</taxon>
        <taxon>Neolewinella</taxon>
    </lineage>
</organism>
<sequence length="427" mass="46734">MYAKTCPLLLLLCCSLALTAQDTTRYLIHAGRLFDAENAAFLEDRFVFVENDRITAVTPADADEHTGYTRIDLSEATVTPGLIDAHTHLLFMQRSNVPMEQDIIEHTDHERLLRGAERARVWLEAGVTTVRDLGNSGTYLDIPLRKALREGWIDGPRLFASGPIISPPGGQFDEMPYYHEPIVAKEYAIVRTVEEARREVADHAAAGVDVIKICATNDHGLTLSVEEMTAMVEEARRHGLPVTAHATYDDVIRDAVRAGVHGIEHGYSVNDETLRMLADSGVYLVPTDGTAEGYIHIFEAGPDVKINEENVRNWVASSQDRLRRAIAAGVEIVWGSDMYLESTDPPGWAALTGLVSYAEAGISSAEVLRFATLHAARAVGQDDLGVIRPGALADLIAFTGDLEGEFAAALQAGPVFVMRDGRVYVER</sequence>
<dbReference type="InterPro" id="IPR057744">
    <property type="entry name" value="OTAase-like"/>
</dbReference>
<proteinExistence type="predicted"/>
<dbReference type="InterPro" id="IPR006680">
    <property type="entry name" value="Amidohydro-rel"/>
</dbReference>
<dbReference type="CDD" id="cd01299">
    <property type="entry name" value="Met_dep_hydrolase_A"/>
    <property type="match status" value="1"/>
</dbReference>
<evidence type="ECO:0000259" key="2">
    <source>
        <dbReference type="Pfam" id="PF01979"/>
    </source>
</evidence>
<dbReference type="PANTHER" id="PTHR43135:SF3">
    <property type="entry name" value="ALPHA-D-RIBOSE 1-METHYLPHOSPHONATE 5-TRIPHOSPHATE DIPHOSPHATASE"/>
    <property type="match status" value="1"/>
</dbReference>
<keyword evidence="1" id="KW-0732">Signal</keyword>
<accession>A0A2S6I0P5</accession>
<dbReference type="Pfam" id="PF01979">
    <property type="entry name" value="Amidohydro_1"/>
    <property type="match status" value="1"/>
</dbReference>
<dbReference type="Gene3D" id="3.20.20.140">
    <property type="entry name" value="Metal-dependent hydrolases"/>
    <property type="match status" value="1"/>
</dbReference>
<keyword evidence="3" id="KW-0378">Hydrolase</keyword>
<evidence type="ECO:0000313" key="3">
    <source>
        <dbReference type="EMBL" id="PPK84547.1"/>
    </source>
</evidence>
<dbReference type="PANTHER" id="PTHR43135">
    <property type="entry name" value="ALPHA-D-RIBOSE 1-METHYLPHOSPHONATE 5-TRIPHOSPHATE DIPHOSPHATASE"/>
    <property type="match status" value="1"/>
</dbReference>
<dbReference type="EMBL" id="PTJC01000007">
    <property type="protein sequence ID" value="PPK84547.1"/>
    <property type="molecule type" value="Genomic_DNA"/>
</dbReference>
<feature type="signal peptide" evidence="1">
    <location>
        <begin position="1"/>
        <end position="20"/>
    </location>
</feature>
<dbReference type="Gene3D" id="2.30.40.10">
    <property type="entry name" value="Urease, subunit C, domain 1"/>
    <property type="match status" value="1"/>
</dbReference>
<dbReference type="GO" id="GO:0016810">
    <property type="term" value="F:hydrolase activity, acting on carbon-nitrogen (but not peptide) bonds"/>
    <property type="evidence" value="ECO:0007669"/>
    <property type="project" value="InterPro"/>
</dbReference>
<evidence type="ECO:0000313" key="4">
    <source>
        <dbReference type="Proteomes" id="UP000237662"/>
    </source>
</evidence>
<dbReference type="Proteomes" id="UP000237662">
    <property type="component" value="Unassembled WGS sequence"/>
</dbReference>